<proteinExistence type="predicted"/>
<dbReference type="Proteomes" id="UP000302139">
    <property type="component" value="Unassembled WGS sequence"/>
</dbReference>
<dbReference type="EMBL" id="BJHX01000001">
    <property type="protein sequence ID" value="GDY65937.1"/>
    <property type="molecule type" value="Genomic_DNA"/>
</dbReference>
<dbReference type="InterPro" id="IPR051200">
    <property type="entry name" value="Host-pathogen_enzymatic-act"/>
</dbReference>
<protein>
    <submittedName>
        <fullName evidence="1">Uncharacterized protein</fullName>
    </submittedName>
</protein>
<comment type="caution">
    <text evidence="1">The sequence shown here is derived from an EMBL/GenBank/DDBJ whole genome shotgun (WGS) entry which is preliminary data.</text>
</comment>
<dbReference type="InterPro" id="IPR015943">
    <property type="entry name" value="WD40/YVTN_repeat-like_dom_sf"/>
</dbReference>
<dbReference type="InterPro" id="IPR011964">
    <property type="entry name" value="YVTN_b-propeller_repeat"/>
</dbReference>
<dbReference type="NCBIfam" id="TIGR02276">
    <property type="entry name" value="beta_rpt_yvtn"/>
    <property type="match status" value="1"/>
</dbReference>
<reference evidence="1 2" key="1">
    <citation type="submission" date="2019-04" db="EMBL/GenBank/DDBJ databases">
        <title>Draft genome sequences of Streptomyces avermitilis NBRC 14893.</title>
        <authorList>
            <person name="Komaki H."/>
            <person name="Tamura T."/>
            <person name="Hosoyama A."/>
        </authorList>
    </citation>
    <scope>NUCLEOTIDE SEQUENCE [LARGE SCALE GENOMIC DNA]</scope>
    <source>
        <strain evidence="1 2">NBRC 14893</strain>
    </source>
</reference>
<dbReference type="SUPFAM" id="SSF51004">
    <property type="entry name" value="C-terminal (heme d1) domain of cytochrome cd1-nitrite reductase"/>
    <property type="match status" value="1"/>
</dbReference>
<sequence length="80" mass="7730">MFTLALPTPPPLAQARGSGLSAAFAAGAVIPVGDTPGGIALTPTGTRAYVANHGSNTVSVLDTVTDTVIDTIATGAGPTP</sequence>
<accession>A0A4D4M2H4</accession>
<dbReference type="PANTHER" id="PTHR47197:SF3">
    <property type="entry name" value="DIHYDRO-HEME D1 DEHYDROGENASE"/>
    <property type="match status" value="1"/>
</dbReference>
<evidence type="ECO:0000313" key="2">
    <source>
        <dbReference type="Proteomes" id="UP000302139"/>
    </source>
</evidence>
<name>A0A4D4M2H4_STRAX</name>
<evidence type="ECO:0000313" key="1">
    <source>
        <dbReference type="EMBL" id="GDY65937.1"/>
    </source>
</evidence>
<dbReference type="PANTHER" id="PTHR47197">
    <property type="entry name" value="PROTEIN NIRF"/>
    <property type="match status" value="1"/>
</dbReference>
<organism evidence="1 2">
    <name type="scientific">Streptomyces avermitilis</name>
    <dbReference type="NCBI Taxonomy" id="33903"/>
    <lineage>
        <taxon>Bacteria</taxon>
        <taxon>Bacillati</taxon>
        <taxon>Actinomycetota</taxon>
        <taxon>Actinomycetes</taxon>
        <taxon>Kitasatosporales</taxon>
        <taxon>Streptomycetaceae</taxon>
        <taxon>Streptomyces</taxon>
    </lineage>
</organism>
<dbReference type="AlphaFoldDB" id="A0A4D4M2H4"/>
<dbReference type="Gene3D" id="2.130.10.10">
    <property type="entry name" value="YVTN repeat-like/Quinoprotein amine dehydrogenase"/>
    <property type="match status" value="1"/>
</dbReference>
<dbReference type="InterPro" id="IPR011048">
    <property type="entry name" value="Haem_d1_sf"/>
</dbReference>
<gene>
    <name evidence="1" type="ORF">SAV14893_053300</name>
</gene>